<feature type="region of interest" description="Disordered" evidence="1">
    <location>
        <begin position="1"/>
        <end position="31"/>
    </location>
</feature>
<gene>
    <name evidence="2" type="ORF">Sradi_5072600</name>
</gene>
<dbReference type="PANTHER" id="PTHR33240">
    <property type="entry name" value="OS08G0508500 PROTEIN"/>
    <property type="match status" value="1"/>
</dbReference>
<dbReference type="AlphaFoldDB" id="A0AAW2M1S4"/>
<dbReference type="InterPro" id="IPR021109">
    <property type="entry name" value="Peptidase_aspartic_dom_sf"/>
</dbReference>
<organism evidence="2">
    <name type="scientific">Sesamum radiatum</name>
    <name type="common">Black benniseed</name>
    <dbReference type="NCBI Taxonomy" id="300843"/>
    <lineage>
        <taxon>Eukaryota</taxon>
        <taxon>Viridiplantae</taxon>
        <taxon>Streptophyta</taxon>
        <taxon>Embryophyta</taxon>
        <taxon>Tracheophyta</taxon>
        <taxon>Spermatophyta</taxon>
        <taxon>Magnoliopsida</taxon>
        <taxon>eudicotyledons</taxon>
        <taxon>Gunneridae</taxon>
        <taxon>Pentapetalae</taxon>
        <taxon>asterids</taxon>
        <taxon>lamiids</taxon>
        <taxon>Lamiales</taxon>
        <taxon>Pedaliaceae</taxon>
        <taxon>Sesamum</taxon>
    </lineage>
</organism>
<evidence type="ECO:0008006" key="3">
    <source>
        <dbReference type="Google" id="ProtNLM"/>
    </source>
</evidence>
<feature type="compositionally biased region" description="Polar residues" evidence="1">
    <location>
        <begin position="148"/>
        <end position="157"/>
    </location>
</feature>
<comment type="caution">
    <text evidence="2">The sequence shown here is derived from an EMBL/GenBank/DDBJ whole genome shotgun (WGS) entry which is preliminary data.</text>
</comment>
<evidence type="ECO:0000313" key="2">
    <source>
        <dbReference type="EMBL" id="KAL0325033.1"/>
    </source>
</evidence>
<dbReference type="CDD" id="cd00303">
    <property type="entry name" value="retropepsin_like"/>
    <property type="match status" value="1"/>
</dbReference>
<evidence type="ECO:0000256" key="1">
    <source>
        <dbReference type="SAM" id="MobiDB-lite"/>
    </source>
</evidence>
<sequence length="376" mass="41378">MKFNNLSAPGGTKSKEGLENRKSGSKLPSPMIQLSPEALQQMIEEASARAASRAIAHEYDGTKDSQDHLDRFLAKANLIDISDAANCKIFRTTLAGKAMTWFNQLAIGSIDKFEQLSQRFLHHFAINKRYPKTASNLIRRGYPKEYVNRSNQPQEGNSRPPREGCERGDKQNKPNQDNLITAGIIGVICSGPAWGDSTQARKAALRAIGNTSRDTFEQAVMMNEESQEKQDIVFGSQDLERNVVASNDAVVIFAIIANFWVKKVLVDNGSSAYIIFHKAFSQMGINNDVLIRINTPLTSFSGNIVQPIGEVTLPISLGSYPRRATKMIKFLVVDAPSAYNVILGRSSLNSFQAIASTYHLKLKFPTPAGIGEEIGD</sequence>
<reference evidence="2" key="1">
    <citation type="submission" date="2020-06" db="EMBL/GenBank/DDBJ databases">
        <authorList>
            <person name="Li T."/>
            <person name="Hu X."/>
            <person name="Zhang T."/>
            <person name="Song X."/>
            <person name="Zhang H."/>
            <person name="Dai N."/>
            <person name="Sheng W."/>
            <person name="Hou X."/>
            <person name="Wei L."/>
        </authorList>
    </citation>
    <scope>NUCLEOTIDE SEQUENCE</scope>
    <source>
        <strain evidence="2">G02</strain>
        <tissue evidence="2">Leaf</tissue>
    </source>
</reference>
<feature type="compositionally biased region" description="Basic and acidic residues" evidence="1">
    <location>
        <begin position="13"/>
        <end position="22"/>
    </location>
</feature>
<dbReference type="Gene3D" id="2.40.70.10">
    <property type="entry name" value="Acid Proteases"/>
    <property type="match status" value="1"/>
</dbReference>
<feature type="compositionally biased region" description="Basic and acidic residues" evidence="1">
    <location>
        <begin position="160"/>
        <end position="172"/>
    </location>
</feature>
<dbReference type="PANTHER" id="PTHR33240:SF15">
    <property type="entry name" value="GAG-PRO-LIKE PROTEIN"/>
    <property type="match status" value="1"/>
</dbReference>
<dbReference type="SUPFAM" id="SSF50630">
    <property type="entry name" value="Acid proteases"/>
    <property type="match status" value="1"/>
</dbReference>
<feature type="region of interest" description="Disordered" evidence="1">
    <location>
        <begin position="145"/>
        <end position="177"/>
    </location>
</feature>
<dbReference type="EMBL" id="JACGWJ010000023">
    <property type="protein sequence ID" value="KAL0325033.1"/>
    <property type="molecule type" value="Genomic_DNA"/>
</dbReference>
<accession>A0AAW2M1S4</accession>
<proteinExistence type="predicted"/>
<protein>
    <recommendedName>
        <fullName evidence="3">Retrotransposon gag domain-containing protein</fullName>
    </recommendedName>
</protein>
<name>A0AAW2M1S4_SESRA</name>
<reference evidence="2" key="2">
    <citation type="journal article" date="2024" name="Plant">
        <title>Genomic evolution and insights into agronomic trait innovations of Sesamum species.</title>
        <authorList>
            <person name="Miao H."/>
            <person name="Wang L."/>
            <person name="Qu L."/>
            <person name="Liu H."/>
            <person name="Sun Y."/>
            <person name="Le M."/>
            <person name="Wang Q."/>
            <person name="Wei S."/>
            <person name="Zheng Y."/>
            <person name="Lin W."/>
            <person name="Duan Y."/>
            <person name="Cao H."/>
            <person name="Xiong S."/>
            <person name="Wang X."/>
            <person name="Wei L."/>
            <person name="Li C."/>
            <person name="Ma Q."/>
            <person name="Ju M."/>
            <person name="Zhao R."/>
            <person name="Li G."/>
            <person name="Mu C."/>
            <person name="Tian Q."/>
            <person name="Mei H."/>
            <person name="Zhang T."/>
            <person name="Gao T."/>
            <person name="Zhang H."/>
        </authorList>
    </citation>
    <scope>NUCLEOTIDE SEQUENCE</scope>
    <source>
        <strain evidence="2">G02</strain>
    </source>
</reference>